<gene>
    <name evidence="1" type="ORF">FIM1_3188</name>
</gene>
<name>A0ABX6EVU1_KLUMA</name>
<reference evidence="1 2" key="2">
    <citation type="submission" date="2019-11" db="EMBL/GenBank/DDBJ databases">
        <authorList>
            <person name="Lu H."/>
        </authorList>
    </citation>
    <scope>NUCLEOTIDE SEQUENCE [LARGE SCALE GENOMIC DNA]</scope>
    <source>
        <strain evidence="1 2">FIM1</strain>
    </source>
</reference>
<keyword evidence="2" id="KW-1185">Reference proteome</keyword>
<dbReference type="EMBL" id="CP015058">
    <property type="protein sequence ID" value="QGN16475.1"/>
    <property type="molecule type" value="Genomic_DNA"/>
</dbReference>
<dbReference type="SUPFAM" id="SSF75632">
    <property type="entry name" value="Cullin homology domain"/>
    <property type="match status" value="1"/>
</dbReference>
<evidence type="ECO:0000313" key="1">
    <source>
        <dbReference type="EMBL" id="QGN16475.1"/>
    </source>
</evidence>
<proteinExistence type="predicted"/>
<accession>A0ABX6EVU1</accession>
<protein>
    <recommendedName>
        <fullName evidence="3">Cullin family profile domain-containing protein</fullName>
    </recommendedName>
</protein>
<dbReference type="InterPro" id="IPR036317">
    <property type="entry name" value="Cullin_homology_sf"/>
</dbReference>
<organism evidence="1 2">
    <name type="scientific">Kluyveromyces marxianus</name>
    <name type="common">Yeast</name>
    <name type="synonym">Candida kefyr</name>
    <dbReference type="NCBI Taxonomy" id="4911"/>
    <lineage>
        <taxon>Eukaryota</taxon>
        <taxon>Fungi</taxon>
        <taxon>Dikarya</taxon>
        <taxon>Ascomycota</taxon>
        <taxon>Saccharomycotina</taxon>
        <taxon>Saccharomycetes</taxon>
        <taxon>Saccharomycetales</taxon>
        <taxon>Saccharomycetaceae</taxon>
        <taxon>Kluyveromyces</taxon>
    </lineage>
</organism>
<evidence type="ECO:0000313" key="2">
    <source>
        <dbReference type="Proteomes" id="UP000422736"/>
    </source>
</evidence>
<evidence type="ECO:0008006" key="3">
    <source>
        <dbReference type="Google" id="ProtNLM"/>
    </source>
</evidence>
<dbReference type="Proteomes" id="UP000422736">
    <property type="component" value="Chromosome 5"/>
</dbReference>
<sequence length="631" mass="74034">MGSRNKEILHWFDYRLLVNKSDSELNEKTIALRKWTNKRLKSDRSTFSEALLGITRNFLRNFLHYLEKDSNELDTKLDINSFNGFILRIKMRLSKLQKLFVVLEQLYDKENIHIQHHSIGIQLMISFLGHKYYRHLYEIISCQLKKTIDTVQTPDNRLITLCQYFSDIGFDANYRNMVDASWIPKENPPPSRFILEILKKLVMSFDISKSILEPPVYPEERLYLYMEHLNNLVISIYPEECFSICRMAYLETFANLSFYKSLVLASLSAVNITKKYDKKSERIIQEEPFSSSQLANANLEITTRWLHKLMKENKNQHDLILRMLFLLTQEKDYQYQIMKNYQFVLRNSDVPRFMKLLVRHILLFHPTLKLTVVSEQDSSQVTNSILHEKEWIERISCFLQNYHLMQPFVNTFFEQYILKNLIKGTITLESIKSALTNNSFSTTQLQRFYSILKHNHSTLNKTKKLIINSATTVTQYTSGVSLNSCISLPEYLFPSISMKESVDLPFSIPSKWLVSPSHDMSLLGVPVKFQNQPHLQRVLVKPWNLEKTDVLLDLNLFHAIILDTFFNERPEWLLSDMIKGLEVKNVSVFRHYLSSLVNHGILIQSNDSCYSLNLKFEPNAKLLKKGIIIVP</sequence>
<reference evidence="1 2" key="1">
    <citation type="submission" date="2016-03" db="EMBL/GenBank/DDBJ databases">
        <title>How can Kluyveromyces marxianus grow so fast - potential evolutionary course in Saccharomyces Complex revealed by comparative genomics.</title>
        <authorList>
            <person name="Mo W."/>
            <person name="Lu W."/>
            <person name="Yang X."/>
            <person name="Qi J."/>
            <person name="Lv H."/>
        </authorList>
    </citation>
    <scope>NUCLEOTIDE SEQUENCE [LARGE SCALE GENOMIC DNA]</scope>
    <source>
        <strain evidence="1 2">FIM1</strain>
    </source>
</reference>